<dbReference type="Gene3D" id="1.10.20.10">
    <property type="entry name" value="Histone, subunit A"/>
    <property type="match status" value="1"/>
</dbReference>
<accession>A0AAW0WSG0</accession>
<dbReference type="CDD" id="cd07978">
    <property type="entry name" value="HFD_TAF13"/>
    <property type="match status" value="1"/>
</dbReference>
<keyword evidence="5" id="KW-0539">Nucleus</keyword>
<proteinExistence type="inferred from homology"/>
<protein>
    <submittedName>
        <fullName evidence="7">Uncharacterized protein</fullName>
    </submittedName>
</protein>
<organism evidence="7 8">
    <name type="scientific">Cherax quadricarinatus</name>
    <name type="common">Australian red claw crayfish</name>
    <dbReference type="NCBI Taxonomy" id="27406"/>
    <lineage>
        <taxon>Eukaryota</taxon>
        <taxon>Metazoa</taxon>
        <taxon>Ecdysozoa</taxon>
        <taxon>Arthropoda</taxon>
        <taxon>Crustacea</taxon>
        <taxon>Multicrustacea</taxon>
        <taxon>Malacostraca</taxon>
        <taxon>Eumalacostraca</taxon>
        <taxon>Eucarida</taxon>
        <taxon>Decapoda</taxon>
        <taxon>Pleocyemata</taxon>
        <taxon>Astacidea</taxon>
        <taxon>Parastacoidea</taxon>
        <taxon>Parastacidae</taxon>
        <taxon>Cherax</taxon>
    </lineage>
</organism>
<keyword evidence="8" id="KW-1185">Reference proteome</keyword>
<keyword evidence="4" id="KW-0804">Transcription</keyword>
<comment type="caution">
    <text evidence="7">The sequence shown here is derived from an EMBL/GenBank/DDBJ whole genome shotgun (WGS) entry which is preliminary data.</text>
</comment>
<gene>
    <name evidence="7" type="ORF">OTU49_008233</name>
</gene>
<dbReference type="GO" id="GO:0006366">
    <property type="term" value="P:transcription by RNA polymerase II"/>
    <property type="evidence" value="ECO:0007669"/>
    <property type="project" value="InterPro"/>
</dbReference>
<evidence type="ECO:0000313" key="8">
    <source>
        <dbReference type="Proteomes" id="UP001445076"/>
    </source>
</evidence>
<comment type="similarity">
    <text evidence="6">Belongs to the SPT3 family.</text>
</comment>
<dbReference type="EMBL" id="JARKIK010000065">
    <property type="protein sequence ID" value="KAK8730343.1"/>
    <property type="molecule type" value="Genomic_DNA"/>
</dbReference>
<evidence type="ECO:0000256" key="6">
    <source>
        <dbReference type="ARBA" id="ARBA00061274"/>
    </source>
</evidence>
<dbReference type="AlphaFoldDB" id="A0AAW0WSG0"/>
<dbReference type="PANTHER" id="PTHR11380:SF16">
    <property type="entry name" value="TRANSCRIPTION INITIATION PROTEIN SPT3 HOMOLOG"/>
    <property type="match status" value="1"/>
</dbReference>
<sequence>SAFNPTTTTNNSNKMSFVTDIQLMMHGFGDCRRPLPETAAVIESIVHQQMTLFLHLATDIAEQRGTRIVGPEDILFVMRRDPLKLQRLVHYMGVRDLYQRTRTSTSGSSSGDIQDLNCEAGGEVSRKKLCINFLQTIDQTGMYEPIYSSSLYDPVKADRAVRLDSMTQGMSCQRYKEYCEARKASFCPRLRVNKFREWLLGDESNEVKLTQLVLEMLNRLAYESVAQIVDLALLVKRDGTVHNSDLTRFRTPTAFNPDYPCVFIHQSGSLQEIGSGDDHSIGMDPITPAEVREAVRRYWANNSPLGPLSKVRSSINTRLLAA</sequence>
<dbReference type="GO" id="GO:0003713">
    <property type="term" value="F:transcription coactivator activity"/>
    <property type="evidence" value="ECO:0007669"/>
    <property type="project" value="TreeGrafter"/>
</dbReference>
<evidence type="ECO:0000256" key="1">
    <source>
        <dbReference type="ARBA" id="ARBA00004123"/>
    </source>
</evidence>
<dbReference type="SUPFAM" id="SSF47113">
    <property type="entry name" value="Histone-fold"/>
    <property type="match status" value="1"/>
</dbReference>
<evidence type="ECO:0000256" key="5">
    <source>
        <dbReference type="ARBA" id="ARBA00023242"/>
    </source>
</evidence>
<evidence type="ECO:0000256" key="3">
    <source>
        <dbReference type="ARBA" id="ARBA00023159"/>
    </source>
</evidence>
<name>A0AAW0WSG0_CHEQU</name>
<dbReference type="Proteomes" id="UP001445076">
    <property type="component" value="Unassembled WGS sequence"/>
</dbReference>
<dbReference type="GO" id="GO:0005634">
    <property type="term" value="C:nucleus"/>
    <property type="evidence" value="ECO:0007669"/>
    <property type="project" value="UniProtKB-SubCell"/>
</dbReference>
<evidence type="ECO:0000256" key="4">
    <source>
        <dbReference type="ARBA" id="ARBA00023163"/>
    </source>
</evidence>
<dbReference type="PANTHER" id="PTHR11380">
    <property type="entry name" value="TRANSCRIPTION INITIATION FACTOR TFIID/SUPT3-RELATED"/>
    <property type="match status" value="1"/>
</dbReference>
<dbReference type="Pfam" id="PF02269">
    <property type="entry name" value="TFIID-18kDa"/>
    <property type="match status" value="1"/>
</dbReference>
<reference evidence="7 8" key="1">
    <citation type="journal article" date="2024" name="BMC Genomics">
        <title>Genome assembly of redclaw crayfish (Cherax quadricarinatus) provides insights into its immune adaptation and hypoxia tolerance.</title>
        <authorList>
            <person name="Liu Z."/>
            <person name="Zheng J."/>
            <person name="Li H."/>
            <person name="Fang K."/>
            <person name="Wang S."/>
            <person name="He J."/>
            <person name="Zhou D."/>
            <person name="Weng S."/>
            <person name="Chi M."/>
            <person name="Gu Z."/>
            <person name="He J."/>
            <person name="Li F."/>
            <person name="Wang M."/>
        </authorList>
    </citation>
    <scope>NUCLEOTIDE SEQUENCE [LARGE SCALE GENOMIC DNA]</scope>
    <source>
        <strain evidence="7">ZL_2023a</strain>
    </source>
</reference>
<dbReference type="GO" id="GO:0006357">
    <property type="term" value="P:regulation of transcription by RNA polymerase II"/>
    <property type="evidence" value="ECO:0007669"/>
    <property type="project" value="UniProtKB-ARBA"/>
</dbReference>
<keyword evidence="3" id="KW-0010">Activator</keyword>
<dbReference type="GO" id="GO:0000124">
    <property type="term" value="C:SAGA complex"/>
    <property type="evidence" value="ECO:0007669"/>
    <property type="project" value="UniProtKB-ARBA"/>
</dbReference>
<feature type="non-terminal residue" evidence="7">
    <location>
        <position position="1"/>
    </location>
</feature>
<evidence type="ECO:0000256" key="2">
    <source>
        <dbReference type="ARBA" id="ARBA00023015"/>
    </source>
</evidence>
<dbReference type="InterPro" id="IPR009072">
    <property type="entry name" value="Histone-fold"/>
</dbReference>
<dbReference type="InterPro" id="IPR003195">
    <property type="entry name" value="TFIID_TAF13"/>
</dbReference>
<dbReference type="FunFam" id="1.10.20.10:FF:000023">
    <property type="entry name" value="transcription initiation protein SPT3 homolog"/>
    <property type="match status" value="1"/>
</dbReference>
<keyword evidence="2" id="KW-0805">Transcription regulation</keyword>
<evidence type="ECO:0000313" key="7">
    <source>
        <dbReference type="EMBL" id="KAK8730343.1"/>
    </source>
</evidence>
<dbReference type="GO" id="GO:0046982">
    <property type="term" value="F:protein heterodimerization activity"/>
    <property type="evidence" value="ECO:0007669"/>
    <property type="project" value="InterPro"/>
</dbReference>
<comment type="subcellular location">
    <subcellularLocation>
        <location evidence="1">Nucleus</location>
    </subcellularLocation>
</comment>